<dbReference type="Proteomes" id="UP000008810">
    <property type="component" value="Chromosome 2"/>
</dbReference>
<dbReference type="AlphaFoldDB" id="I1HMA9"/>
<feature type="signal peptide" evidence="1">
    <location>
        <begin position="1"/>
        <end position="28"/>
    </location>
</feature>
<dbReference type="EnsemblPlants" id="KQK07724">
    <property type="protein sequence ID" value="KQK07724"/>
    <property type="gene ID" value="BRADI_2g37280v3"/>
</dbReference>
<reference evidence="2" key="2">
    <citation type="submission" date="2017-06" db="EMBL/GenBank/DDBJ databases">
        <title>WGS assembly of Brachypodium distachyon.</title>
        <authorList>
            <consortium name="The International Brachypodium Initiative"/>
            <person name="Lucas S."/>
            <person name="Harmon-Smith M."/>
            <person name="Lail K."/>
            <person name="Tice H."/>
            <person name="Grimwood J."/>
            <person name="Bruce D."/>
            <person name="Barry K."/>
            <person name="Shu S."/>
            <person name="Lindquist E."/>
            <person name="Wang M."/>
            <person name="Pitluck S."/>
            <person name="Vogel J.P."/>
            <person name="Garvin D.F."/>
            <person name="Mockler T.C."/>
            <person name="Schmutz J."/>
            <person name="Rokhsar D."/>
            <person name="Bevan M.W."/>
        </authorList>
    </citation>
    <scope>NUCLEOTIDE SEQUENCE</scope>
    <source>
        <strain evidence="2">Bd21</strain>
    </source>
</reference>
<name>I1HMA9_BRADI</name>
<feature type="chain" id="PRO_5014094648" description="Bowman-Birk serine protease inhibitors family domain-containing protein" evidence="1">
    <location>
        <begin position="29"/>
        <end position="128"/>
    </location>
</feature>
<organism evidence="2">
    <name type="scientific">Brachypodium distachyon</name>
    <name type="common">Purple false brome</name>
    <name type="synonym">Trachynia distachya</name>
    <dbReference type="NCBI Taxonomy" id="15368"/>
    <lineage>
        <taxon>Eukaryota</taxon>
        <taxon>Viridiplantae</taxon>
        <taxon>Streptophyta</taxon>
        <taxon>Embryophyta</taxon>
        <taxon>Tracheophyta</taxon>
        <taxon>Spermatophyta</taxon>
        <taxon>Magnoliopsida</taxon>
        <taxon>Liliopsida</taxon>
        <taxon>Poales</taxon>
        <taxon>Poaceae</taxon>
        <taxon>BOP clade</taxon>
        <taxon>Pooideae</taxon>
        <taxon>Stipodae</taxon>
        <taxon>Brachypodieae</taxon>
        <taxon>Brachypodium</taxon>
    </lineage>
</organism>
<sequence length="128" mass="13770">MEAKTTRAADKAALCVLLALLSAMPGKAAPERPTPADFCKCYRPCYTECRRTIPWWSRFICVAKCLDDCSPHKLLAGGDPCAMACGGAGVNTICDTSEPEPALERDDAAGETAACVRGCNMWRQHSTK</sequence>
<accession>I1HMA9</accession>
<gene>
    <name evidence="2" type="ORF">BRADI_2g37280v3</name>
</gene>
<dbReference type="FunCoup" id="I1HMA9">
    <property type="interactions" value="588"/>
</dbReference>
<evidence type="ECO:0000256" key="1">
    <source>
        <dbReference type="SAM" id="SignalP"/>
    </source>
</evidence>
<dbReference type="ExpressionAtlas" id="I1HMA9">
    <property type="expression patterns" value="baseline"/>
</dbReference>
<keyword evidence="4" id="KW-1185">Reference proteome</keyword>
<reference evidence="2 3" key="1">
    <citation type="journal article" date="2010" name="Nature">
        <title>Genome sequencing and analysis of the model grass Brachypodium distachyon.</title>
        <authorList>
            <consortium name="International Brachypodium Initiative"/>
        </authorList>
    </citation>
    <scope>NUCLEOTIDE SEQUENCE [LARGE SCALE GENOMIC DNA]</scope>
    <source>
        <strain evidence="2 3">Bd21</strain>
    </source>
</reference>
<dbReference type="OMA" id="TICGMAM"/>
<dbReference type="Gramene" id="KQK07724">
    <property type="protein sequence ID" value="KQK07724"/>
    <property type="gene ID" value="BRADI_2g37280v3"/>
</dbReference>
<evidence type="ECO:0000313" key="2">
    <source>
        <dbReference type="EMBL" id="KQK07724.1"/>
    </source>
</evidence>
<evidence type="ECO:0008006" key="5">
    <source>
        <dbReference type="Google" id="ProtNLM"/>
    </source>
</evidence>
<dbReference type="OrthoDB" id="685537at2759"/>
<reference evidence="3" key="3">
    <citation type="submission" date="2018-08" db="UniProtKB">
        <authorList>
            <consortium name="EnsemblPlants"/>
        </authorList>
    </citation>
    <scope>IDENTIFICATION</scope>
    <source>
        <strain evidence="3">cv. Bd21</strain>
    </source>
</reference>
<evidence type="ECO:0000313" key="3">
    <source>
        <dbReference type="EnsemblPlants" id="KQK07724"/>
    </source>
</evidence>
<dbReference type="PANTHER" id="PTHR36483:SF12">
    <property type="entry name" value="ACIDIC PROTEIN"/>
    <property type="match status" value="1"/>
</dbReference>
<protein>
    <recommendedName>
        <fullName evidence="5">Bowman-Birk serine protease inhibitors family domain-containing protein</fullName>
    </recommendedName>
</protein>
<dbReference type="PANTHER" id="PTHR36483">
    <property type="entry name" value="OS02G0130700 PROTEIN"/>
    <property type="match status" value="1"/>
</dbReference>
<keyword evidence="1" id="KW-0732">Signal</keyword>
<dbReference type="InParanoid" id="I1HMA9"/>
<proteinExistence type="predicted"/>
<dbReference type="EMBL" id="CM000881">
    <property type="protein sequence ID" value="KQK07724.1"/>
    <property type="molecule type" value="Genomic_DNA"/>
</dbReference>
<dbReference type="HOGENOM" id="CLU_146290_1_0_1"/>
<evidence type="ECO:0000313" key="4">
    <source>
        <dbReference type="Proteomes" id="UP000008810"/>
    </source>
</evidence>